<dbReference type="Pfam" id="PF01597">
    <property type="entry name" value="GCV_H"/>
    <property type="match status" value="1"/>
</dbReference>
<comment type="caution">
    <text evidence="6">The sequence shown here is derived from an EMBL/GenBank/DDBJ whole genome shotgun (WGS) entry which is preliminary data.</text>
</comment>
<dbReference type="EMBL" id="JXQG01000013">
    <property type="protein sequence ID" value="KKZ12709.1"/>
    <property type="molecule type" value="Genomic_DNA"/>
</dbReference>
<dbReference type="PANTHER" id="PTHR11715">
    <property type="entry name" value="GLYCINE CLEAVAGE SYSTEM H PROTEIN"/>
    <property type="match status" value="1"/>
</dbReference>
<dbReference type="SUPFAM" id="SSF51230">
    <property type="entry name" value="Single hybrid motif"/>
    <property type="match status" value="1"/>
</dbReference>
<dbReference type="GO" id="GO:0009249">
    <property type="term" value="P:protein lipoylation"/>
    <property type="evidence" value="ECO:0007669"/>
    <property type="project" value="TreeGrafter"/>
</dbReference>
<sequence>MSQHFPPELLYADSHEYVRSNADGTVTVGISAFAVEELGDIVFVELPEEGAQLEQGSSFGTVESVKAVEELVAPMPGTVLRRNEAVLASPEDLQNDPYGDGWLLQLQPAPDAGTDGLRSAADYAARVRQA</sequence>
<dbReference type="NCBIfam" id="TIGR00527">
    <property type="entry name" value="gcvH"/>
    <property type="match status" value="1"/>
</dbReference>
<dbReference type="PROSITE" id="PS00189">
    <property type="entry name" value="LIPOYL"/>
    <property type="match status" value="1"/>
</dbReference>
<organism evidence="6 7">
    <name type="scientific">Candidatus Synechococcus spongiarum SP3</name>
    <dbReference type="NCBI Taxonomy" id="1604020"/>
    <lineage>
        <taxon>Bacteria</taxon>
        <taxon>Bacillati</taxon>
        <taxon>Cyanobacteriota</taxon>
        <taxon>Cyanophyceae</taxon>
        <taxon>Synechococcales</taxon>
        <taxon>Synechococcaceae</taxon>
        <taxon>Synechococcus</taxon>
    </lineage>
</organism>
<comment type="similarity">
    <text evidence="1 3">Belongs to the GcvH family.</text>
</comment>
<comment type="function">
    <text evidence="3">The glycine cleavage system catalyzes the degradation of glycine. The H protein shuttles the methylamine group of glycine from the P protein to the T protein.</text>
</comment>
<evidence type="ECO:0000256" key="3">
    <source>
        <dbReference type="HAMAP-Rule" id="MF_00272"/>
    </source>
</evidence>
<evidence type="ECO:0000259" key="5">
    <source>
        <dbReference type="PROSITE" id="PS50968"/>
    </source>
</evidence>
<proteinExistence type="inferred from homology"/>
<feature type="domain" description="Lipoyl-binding" evidence="5">
    <location>
        <begin position="25"/>
        <end position="107"/>
    </location>
</feature>
<dbReference type="Proteomes" id="UP000035067">
    <property type="component" value="Unassembled WGS sequence"/>
</dbReference>
<dbReference type="InterPro" id="IPR003016">
    <property type="entry name" value="2-oxoA_DH_lipoyl-BS"/>
</dbReference>
<dbReference type="GO" id="GO:0019464">
    <property type="term" value="P:glycine decarboxylation via glycine cleavage system"/>
    <property type="evidence" value="ECO:0007669"/>
    <property type="project" value="UniProtKB-UniRule"/>
</dbReference>
<comment type="subunit">
    <text evidence="3">The glycine cleavage system is composed of four proteins: P, T, L and H.</text>
</comment>
<gene>
    <name evidence="3" type="primary">gcvH</name>
    <name evidence="6" type="ORF">TE42_03310</name>
</gene>
<evidence type="ECO:0000313" key="7">
    <source>
        <dbReference type="Proteomes" id="UP000035067"/>
    </source>
</evidence>
<keyword evidence="2 3" id="KW-0450">Lipoyl</keyword>
<dbReference type="HAMAP" id="MF_00272">
    <property type="entry name" value="GcvH"/>
    <property type="match status" value="1"/>
</dbReference>
<comment type="cofactor">
    <cofactor evidence="3">
        <name>(R)-lipoate</name>
        <dbReference type="ChEBI" id="CHEBI:83088"/>
    </cofactor>
    <text evidence="3">Binds 1 lipoyl cofactor covalently.</text>
</comment>
<dbReference type="InterPro" id="IPR002930">
    <property type="entry name" value="GCV_H"/>
</dbReference>
<dbReference type="InterPro" id="IPR000089">
    <property type="entry name" value="Biotin_lipoyl"/>
</dbReference>
<dbReference type="AlphaFoldDB" id="A0A0G2HLX9"/>
<dbReference type="PROSITE" id="PS50968">
    <property type="entry name" value="BIOTINYL_LIPOYL"/>
    <property type="match status" value="1"/>
</dbReference>
<evidence type="ECO:0000256" key="4">
    <source>
        <dbReference type="PIRSR" id="PIRSR617453-50"/>
    </source>
</evidence>
<dbReference type="InterPro" id="IPR011053">
    <property type="entry name" value="Single_hybrid_motif"/>
</dbReference>
<feature type="modified residue" description="N6-lipoyllysine" evidence="3 4">
    <location>
        <position position="66"/>
    </location>
</feature>
<dbReference type="CDD" id="cd06848">
    <property type="entry name" value="GCS_H"/>
    <property type="match status" value="1"/>
</dbReference>
<dbReference type="InterPro" id="IPR033753">
    <property type="entry name" value="GCV_H/Fam206"/>
</dbReference>
<dbReference type="NCBIfam" id="NF002270">
    <property type="entry name" value="PRK01202.1"/>
    <property type="match status" value="1"/>
</dbReference>
<evidence type="ECO:0000256" key="2">
    <source>
        <dbReference type="ARBA" id="ARBA00022823"/>
    </source>
</evidence>
<dbReference type="GO" id="GO:0005829">
    <property type="term" value="C:cytosol"/>
    <property type="evidence" value="ECO:0007669"/>
    <property type="project" value="TreeGrafter"/>
</dbReference>
<dbReference type="PANTHER" id="PTHR11715:SF3">
    <property type="entry name" value="GLYCINE CLEAVAGE SYSTEM H PROTEIN-RELATED"/>
    <property type="match status" value="1"/>
</dbReference>
<dbReference type="GO" id="GO:0005960">
    <property type="term" value="C:glycine cleavage complex"/>
    <property type="evidence" value="ECO:0007669"/>
    <property type="project" value="InterPro"/>
</dbReference>
<evidence type="ECO:0000313" key="6">
    <source>
        <dbReference type="EMBL" id="KKZ12709.1"/>
    </source>
</evidence>
<evidence type="ECO:0000256" key="1">
    <source>
        <dbReference type="ARBA" id="ARBA00009249"/>
    </source>
</evidence>
<accession>A0A0G2HLX9</accession>
<reference evidence="6 7" key="1">
    <citation type="submission" date="2015-01" db="EMBL/GenBank/DDBJ databases">
        <title>Lifestyle Evolution in Cyanobacterial Symbionts of Sponges.</title>
        <authorList>
            <person name="Burgsdorf I."/>
            <person name="Slaby B.M."/>
            <person name="Handley K.M."/>
            <person name="Haber M."/>
            <person name="Blom J."/>
            <person name="Marshall C.W."/>
            <person name="Gilbert J.A."/>
            <person name="Hentschel U."/>
            <person name="Steindler L."/>
        </authorList>
    </citation>
    <scope>NUCLEOTIDE SEQUENCE [LARGE SCALE GENOMIC DNA]</scope>
    <source>
        <strain evidence="6">SP3</strain>
    </source>
</reference>
<dbReference type="PATRIC" id="fig|1604020.3.peg.2412"/>
<dbReference type="Gene3D" id="2.40.50.100">
    <property type="match status" value="1"/>
</dbReference>
<protein>
    <recommendedName>
        <fullName evidence="3">Glycine cleavage system H protein</fullName>
    </recommendedName>
</protein>
<name>A0A0G2HLX9_9SYNE</name>
<dbReference type="InterPro" id="IPR017453">
    <property type="entry name" value="GCV_H_sub"/>
</dbReference>